<sequence>MGKQDLQPPQPSKSFIKGDEKNVSVDIWDQNYIKKIQSESEEIMEIREKLRQGDGEESKLYENCNGLIRKKLSNGRKAFIIPNNKVEVDKIIKEIHQTVYLGAHFGVSKTETIIRRKFYWYGMKKDIKKYIGGCYKCRASKIKDAKEAIKEKIKEQTPKPQAQYQTPNQVEEIYINEGDLVFVWRRPSTKKSTPHLEGPFKTIEATKLNVIYKEGKKKKKPHKDDIRVARNETGESEE</sequence>
<keyword evidence="4" id="KW-1185">Reference proteome</keyword>
<reference evidence="3" key="1">
    <citation type="submission" date="2022-11" db="EMBL/GenBank/DDBJ databases">
        <authorList>
            <person name="Kikuchi T."/>
        </authorList>
    </citation>
    <scope>NUCLEOTIDE SEQUENCE</scope>
    <source>
        <strain evidence="3">PS1010</strain>
    </source>
</reference>
<dbReference type="Gene3D" id="1.10.340.70">
    <property type="match status" value="1"/>
</dbReference>
<dbReference type="OrthoDB" id="425619at2759"/>
<organism evidence="3 4">
    <name type="scientific">Caenorhabditis angaria</name>
    <dbReference type="NCBI Taxonomy" id="860376"/>
    <lineage>
        <taxon>Eukaryota</taxon>
        <taxon>Metazoa</taxon>
        <taxon>Ecdysozoa</taxon>
        <taxon>Nematoda</taxon>
        <taxon>Chromadorea</taxon>
        <taxon>Rhabditida</taxon>
        <taxon>Rhabditina</taxon>
        <taxon>Rhabditomorpha</taxon>
        <taxon>Rhabditoidea</taxon>
        <taxon>Rhabditidae</taxon>
        <taxon>Peloderinae</taxon>
        <taxon>Caenorhabditis</taxon>
    </lineage>
</organism>
<feature type="region of interest" description="Disordered" evidence="1">
    <location>
        <begin position="214"/>
        <end position="238"/>
    </location>
</feature>
<gene>
    <name evidence="3" type="ORF">CAMP_LOCUS12578</name>
</gene>
<proteinExistence type="predicted"/>
<name>A0A9P1ISH6_9PELO</name>
<protein>
    <recommendedName>
        <fullName evidence="2">Integrase zinc-binding domain-containing protein</fullName>
    </recommendedName>
</protein>
<dbReference type="EMBL" id="CANHGI010000005">
    <property type="protein sequence ID" value="CAI5449941.1"/>
    <property type="molecule type" value="Genomic_DNA"/>
</dbReference>
<evidence type="ECO:0000259" key="2">
    <source>
        <dbReference type="Pfam" id="PF17921"/>
    </source>
</evidence>
<comment type="caution">
    <text evidence="3">The sequence shown here is derived from an EMBL/GenBank/DDBJ whole genome shotgun (WGS) entry which is preliminary data.</text>
</comment>
<dbReference type="FunFam" id="1.10.340.70:FF:000001">
    <property type="entry name" value="Retrovirus-related Pol polyprotein from transposon gypsy-like Protein"/>
    <property type="match status" value="1"/>
</dbReference>
<dbReference type="Proteomes" id="UP001152747">
    <property type="component" value="Unassembled WGS sequence"/>
</dbReference>
<dbReference type="InterPro" id="IPR041588">
    <property type="entry name" value="Integrase_H2C2"/>
</dbReference>
<dbReference type="AlphaFoldDB" id="A0A9P1ISH6"/>
<evidence type="ECO:0000256" key="1">
    <source>
        <dbReference type="SAM" id="MobiDB-lite"/>
    </source>
</evidence>
<accession>A0A9P1ISH6</accession>
<evidence type="ECO:0000313" key="3">
    <source>
        <dbReference type="EMBL" id="CAI5449941.1"/>
    </source>
</evidence>
<feature type="compositionally biased region" description="Basic and acidic residues" evidence="1">
    <location>
        <begin position="222"/>
        <end position="238"/>
    </location>
</feature>
<dbReference type="Pfam" id="PF17921">
    <property type="entry name" value="Integrase_H2C2"/>
    <property type="match status" value="1"/>
</dbReference>
<feature type="domain" description="Integrase zinc-binding" evidence="2">
    <location>
        <begin position="85"/>
        <end position="142"/>
    </location>
</feature>
<evidence type="ECO:0000313" key="4">
    <source>
        <dbReference type="Proteomes" id="UP001152747"/>
    </source>
</evidence>